<evidence type="ECO:0000313" key="4">
    <source>
        <dbReference type="RefSeq" id="XP_030041650.1"/>
    </source>
</evidence>
<dbReference type="InterPro" id="IPR036873">
    <property type="entry name" value="Rhodanese-like_dom_sf"/>
</dbReference>
<dbReference type="GO" id="GO:0005739">
    <property type="term" value="C:mitochondrion"/>
    <property type="evidence" value="ECO:0007669"/>
    <property type="project" value="TreeGrafter"/>
</dbReference>
<dbReference type="PANTHER" id="PTHR46659">
    <property type="entry name" value="SERINE/THREONINE/TYROSINE-INTERACTING-LIKE PROTEIN 1"/>
    <property type="match status" value="1"/>
</dbReference>
<gene>
    <name evidence="4" type="primary">STYXL1</name>
</gene>
<dbReference type="GO" id="GO:2001244">
    <property type="term" value="P:positive regulation of intrinsic apoptotic signaling pathway"/>
    <property type="evidence" value="ECO:0007669"/>
    <property type="project" value="TreeGrafter"/>
</dbReference>
<evidence type="ECO:0000259" key="1">
    <source>
        <dbReference type="PROSITE" id="PS50054"/>
    </source>
</evidence>
<dbReference type="FunFam" id="3.90.190.10:FF:000082">
    <property type="entry name" value="Serine/threonine/tyrosine-interacting-like protein 1"/>
    <property type="match status" value="1"/>
</dbReference>
<dbReference type="InterPro" id="IPR001763">
    <property type="entry name" value="Rhodanese-like_dom"/>
</dbReference>
<dbReference type="FunCoup" id="A0A6P7WTV5">
    <property type="interactions" value="616"/>
</dbReference>
<dbReference type="AlphaFoldDB" id="A0A6P7WTV5"/>
<feature type="domain" description="Rhodanese" evidence="2">
    <location>
        <begin position="31"/>
        <end position="121"/>
    </location>
</feature>
<dbReference type="Pfam" id="PF00581">
    <property type="entry name" value="Rhodanese"/>
    <property type="match status" value="1"/>
</dbReference>
<dbReference type="Gene3D" id="3.90.190.10">
    <property type="entry name" value="Protein tyrosine phosphatase superfamily"/>
    <property type="match status" value="1"/>
</dbReference>
<dbReference type="CTD" id="51657"/>
<protein>
    <submittedName>
        <fullName evidence="4">Serine/threonine/tyrosine-interacting-like protein 1 isoform X1</fullName>
    </submittedName>
</protein>
<organism evidence="3 4">
    <name type="scientific">Microcaecilia unicolor</name>
    <dbReference type="NCBI Taxonomy" id="1415580"/>
    <lineage>
        <taxon>Eukaryota</taxon>
        <taxon>Metazoa</taxon>
        <taxon>Chordata</taxon>
        <taxon>Craniata</taxon>
        <taxon>Vertebrata</taxon>
        <taxon>Euteleostomi</taxon>
        <taxon>Amphibia</taxon>
        <taxon>Gymnophiona</taxon>
        <taxon>Siphonopidae</taxon>
        <taxon>Microcaecilia</taxon>
    </lineage>
</organism>
<dbReference type="SMART" id="SM00195">
    <property type="entry name" value="DSPc"/>
    <property type="match status" value="1"/>
</dbReference>
<keyword evidence="3" id="KW-1185">Reference proteome</keyword>
<proteinExistence type="predicted"/>
<dbReference type="PROSITE" id="PS50206">
    <property type="entry name" value="RHODANESE_3"/>
    <property type="match status" value="1"/>
</dbReference>
<dbReference type="KEGG" id="muo:115456595"/>
<sequence length="310" mass="35723">MAGLVLCEPTELYNILNQFNKCSRLAELNYLCLLDARTKSEYNESHIITAKRVLQNENGEYLCPTSVELESLKYCVVYDGNSDTLGKGTPAIDCARILEQRSRHPIRILKGGYEKFSACYYFFRTKKILWMPKEIEDFQPYPAEIIPGLLYMGNFRQACDPQIQKDLKIQAHVSVSEEPATFFSTESGRLYYIPLPDCTEFDLLFYLPAICNFIGEPLLQLLISAYENSGSYLVSGLAVLVCSRFGISRSSSVVMAYFMYQYRWTLQAAWMHVQKCRNNMRPNRGFVKQLSDWEMQIHRVAITDISDPNY</sequence>
<evidence type="ECO:0000259" key="2">
    <source>
        <dbReference type="PROSITE" id="PS50206"/>
    </source>
</evidence>
<dbReference type="InterPro" id="IPR020422">
    <property type="entry name" value="TYR_PHOSPHATASE_DUAL_dom"/>
</dbReference>
<dbReference type="GO" id="GO:0004864">
    <property type="term" value="F:protein phosphatase inhibitor activity"/>
    <property type="evidence" value="ECO:0007669"/>
    <property type="project" value="TreeGrafter"/>
</dbReference>
<accession>A0A6P7WTV5</accession>
<dbReference type="RefSeq" id="XP_030041650.1">
    <property type="nucleotide sequence ID" value="XM_030185790.1"/>
</dbReference>
<dbReference type="OrthoDB" id="10252009at2759"/>
<dbReference type="GeneID" id="115456595"/>
<dbReference type="SMART" id="SM00450">
    <property type="entry name" value="RHOD"/>
    <property type="match status" value="1"/>
</dbReference>
<evidence type="ECO:0000313" key="3">
    <source>
        <dbReference type="Proteomes" id="UP000515156"/>
    </source>
</evidence>
<feature type="domain" description="Tyrosine-protein phosphatase" evidence="1">
    <location>
        <begin position="141"/>
        <end position="299"/>
    </location>
</feature>
<dbReference type="InterPro" id="IPR053272">
    <property type="entry name" value="STY_interacting-like"/>
</dbReference>
<reference evidence="4" key="1">
    <citation type="submission" date="2025-08" db="UniProtKB">
        <authorList>
            <consortium name="RefSeq"/>
        </authorList>
    </citation>
    <scope>IDENTIFICATION</scope>
</reference>
<dbReference type="InterPro" id="IPR000340">
    <property type="entry name" value="Dual-sp_phosphatase_cat-dom"/>
</dbReference>
<dbReference type="InParanoid" id="A0A6P7WTV5"/>
<dbReference type="GO" id="GO:0019903">
    <property type="term" value="F:protein phosphatase binding"/>
    <property type="evidence" value="ECO:0007669"/>
    <property type="project" value="TreeGrafter"/>
</dbReference>
<dbReference type="PROSITE" id="PS50054">
    <property type="entry name" value="TYR_PHOSPHATASE_DUAL"/>
    <property type="match status" value="1"/>
</dbReference>
<dbReference type="Gene3D" id="3.40.250.10">
    <property type="entry name" value="Rhodanese-like domain"/>
    <property type="match status" value="1"/>
</dbReference>
<dbReference type="SUPFAM" id="SSF52821">
    <property type="entry name" value="Rhodanese/Cell cycle control phosphatase"/>
    <property type="match status" value="1"/>
</dbReference>
<dbReference type="SUPFAM" id="SSF52799">
    <property type="entry name" value="(Phosphotyrosine protein) phosphatases II"/>
    <property type="match status" value="1"/>
</dbReference>
<dbReference type="Proteomes" id="UP000515156">
    <property type="component" value="Chromosome 13"/>
</dbReference>
<name>A0A6P7WTV5_9AMPH</name>
<dbReference type="Pfam" id="PF00782">
    <property type="entry name" value="DSPc"/>
    <property type="match status" value="1"/>
</dbReference>
<dbReference type="GO" id="GO:0001691">
    <property type="term" value="F:pseudophosphatase activity"/>
    <property type="evidence" value="ECO:0007669"/>
    <property type="project" value="TreeGrafter"/>
</dbReference>
<dbReference type="PANTHER" id="PTHR46659:SF1">
    <property type="entry name" value="SERINE_THREONINE_TYROSINE-INTERACTING-LIKE PROTEIN 1"/>
    <property type="match status" value="1"/>
</dbReference>
<dbReference type="InterPro" id="IPR029021">
    <property type="entry name" value="Prot-tyrosine_phosphatase-like"/>
</dbReference>
<dbReference type="GO" id="GO:0062030">
    <property type="term" value="P:negative regulation of stress granule assembly"/>
    <property type="evidence" value="ECO:0007669"/>
    <property type="project" value="TreeGrafter"/>
</dbReference>